<evidence type="ECO:0000256" key="2">
    <source>
        <dbReference type="SAM" id="Phobius"/>
    </source>
</evidence>
<feature type="transmembrane region" description="Helical" evidence="2">
    <location>
        <begin position="85"/>
        <end position="106"/>
    </location>
</feature>
<accession>L2GV93</accession>
<dbReference type="HOGENOM" id="CLU_811792_0_0_1"/>
<keyword evidence="2" id="KW-0472">Membrane</keyword>
<evidence type="ECO:0000256" key="1">
    <source>
        <dbReference type="SAM" id="MobiDB-lite"/>
    </source>
</evidence>
<dbReference type="OMA" id="LYCTMES"/>
<dbReference type="VEuPathDB" id="MicrosporidiaDB:VCUG_01541"/>
<evidence type="ECO:0000313" key="4">
    <source>
        <dbReference type="Proteomes" id="UP000011081"/>
    </source>
</evidence>
<dbReference type="GeneID" id="19879417"/>
<feature type="compositionally biased region" description="Low complexity" evidence="1">
    <location>
        <begin position="328"/>
        <end position="338"/>
    </location>
</feature>
<organism evidence="3 4">
    <name type="scientific">Vavraia culicis (isolate floridensis)</name>
    <name type="common">Microsporidian parasite</name>
    <dbReference type="NCBI Taxonomy" id="948595"/>
    <lineage>
        <taxon>Eukaryota</taxon>
        <taxon>Fungi</taxon>
        <taxon>Fungi incertae sedis</taxon>
        <taxon>Microsporidia</taxon>
        <taxon>Pleistophoridae</taxon>
        <taxon>Vavraia</taxon>
    </lineage>
</organism>
<feature type="transmembrane region" description="Helical" evidence="2">
    <location>
        <begin position="280"/>
        <end position="300"/>
    </location>
</feature>
<dbReference type="OrthoDB" id="10400837at2759"/>
<feature type="region of interest" description="Disordered" evidence="1">
    <location>
        <begin position="317"/>
        <end position="348"/>
    </location>
</feature>
<dbReference type="InParanoid" id="L2GV93"/>
<sequence length="348" mass="39447">MKEHIVSLILSISLVISFVCLNKSVKNNYRTFRSFITLFCSAASAMLNAILIEKKDDHGIIYTITISLVVALCDFVILYCTMESLKIHSIAFMLLVFISFCIGTFIFDRHVSLMAVTINSVMIVVLFMFELFEYNGVQLNGADLEITFQKPYMSLLFISIITFGFRIVLVYRLSNLIADRPFFSFFHSLFLMVFALIEAAYDSWTDVKIFYSEASRYWLIIVGSFLLLPAVFVSSQNMKWIRKETFMLSSATSVVVITCFYFAADCNDVFGKNRLEIVGTWFYACLLLIFTFNVFVLLFFRRRDESRAAIVSNVETIGADTPPPADAPSPADTQPAADVAPSEEQPLP</sequence>
<evidence type="ECO:0000313" key="3">
    <source>
        <dbReference type="EMBL" id="ELA47010.1"/>
    </source>
</evidence>
<feature type="transmembrane region" description="Helical" evidence="2">
    <location>
        <begin position="113"/>
        <end position="132"/>
    </location>
</feature>
<proteinExistence type="predicted"/>
<feature type="transmembrane region" description="Helical" evidence="2">
    <location>
        <begin position="216"/>
        <end position="233"/>
    </location>
</feature>
<protein>
    <submittedName>
        <fullName evidence="3">Uncharacterized protein</fullName>
    </submittedName>
</protein>
<feature type="transmembrane region" description="Helical" evidence="2">
    <location>
        <begin position="152"/>
        <end position="171"/>
    </location>
</feature>
<keyword evidence="4" id="KW-1185">Reference proteome</keyword>
<keyword evidence="2" id="KW-1133">Transmembrane helix</keyword>
<name>L2GV93_VAVCU</name>
<dbReference type="AlphaFoldDB" id="L2GV93"/>
<dbReference type="RefSeq" id="XP_008074557.1">
    <property type="nucleotide sequence ID" value="XM_008076366.1"/>
</dbReference>
<keyword evidence="2" id="KW-0812">Transmembrane</keyword>
<feature type="transmembrane region" description="Helical" evidence="2">
    <location>
        <begin position="245"/>
        <end position="264"/>
    </location>
</feature>
<dbReference type="EMBL" id="GL877427">
    <property type="protein sequence ID" value="ELA47010.1"/>
    <property type="molecule type" value="Genomic_DNA"/>
</dbReference>
<reference evidence="4" key="1">
    <citation type="submission" date="2011-03" db="EMBL/GenBank/DDBJ databases">
        <title>The genome sequence of Vavraia culicis strain floridensis.</title>
        <authorList>
            <consortium name="The Broad Institute Genome Sequencing Platform"/>
            <person name="Cuomo C."/>
            <person name="Becnel J."/>
            <person name="Sanscrainte N."/>
            <person name="Young S.K."/>
            <person name="Zeng Q."/>
            <person name="Gargeya S."/>
            <person name="Fitzgerald M."/>
            <person name="Haas B."/>
            <person name="Abouelleil A."/>
            <person name="Alvarado L."/>
            <person name="Arachchi H.M."/>
            <person name="Berlin A."/>
            <person name="Chapman S.B."/>
            <person name="Gearin G."/>
            <person name="Goldberg J."/>
            <person name="Griggs A."/>
            <person name="Gujja S."/>
            <person name="Hansen M."/>
            <person name="Heiman D."/>
            <person name="Howarth C."/>
            <person name="Larimer J."/>
            <person name="Lui A."/>
            <person name="MacDonald P.J.P."/>
            <person name="McCowen C."/>
            <person name="Montmayeur A."/>
            <person name="Murphy C."/>
            <person name="Neiman D."/>
            <person name="Pearson M."/>
            <person name="Priest M."/>
            <person name="Roberts A."/>
            <person name="Saif S."/>
            <person name="Shea T."/>
            <person name="Sisk P."/>
            <person name="Stolte C."/>
            <person name="Sykes S."/>
            <person name="Wortman J."/>
            <person name="Nusbaum C."/>
            <person name="Birren B."/>
        </authorList>
    </citation>
    <scope>NUCLEOTIDE SEQUENCE [LARGE SCALE GENOMIC DNA]</scope>
    <source>
        <strain evidence="4">floridensis</strain>
    </source>
</reference>
<dbReference type="Proteomes" id="UP000011081">
    <property type="component" value="Unassembled WGS sequence"/>
</dbReference>
<feature type="transmembrane region" description="Helical" evidence="2">
    <location>
        <begin position="32"/>
        <end position="52"/>
    </location>
</feature>
<gene>
    <name evidence="3" type="ORF">VCUG_01541</name>
</gene>
<feature type="transmembrane region" description="Helical" evidence="2">
    <location>
        <begin position="59"/>
        <end position="79"/>
    </location>
</feature>
<feature type="transmembrane region" description="Helical" evidence="2">
    <location>
        <begin position="183"/>
        <end position="204"/>
    </location>
</feature>